<evidence type="ECO:0000313" key="1">
    <source>
        <dbReference type="EMBL" id="MBX47927.1"/>
    </source>
</evidence>
<reference evidence="1" key="1">
    <citation type="submission" date="2018-02" db="EMBL/GenBank/DDBJ databases">
        <title>Rhizophora mucronata_Transcriptome.</title>
        <authorList>
            <person name="Meera S.P."/>
            <person name="Sreeshan A."/>
            <person name="Augustine A."/>
        </authorList>
    </citation>
    <scope>NUCLEOTIDE SEQUENCE</scope>
    <source>
        <tissue evidence="1">Leaf</tissue>
    </source>
</reference>
<sequence length="77" mass="9044">MRAASEKGNNQSDKYFKSWKQIWIQRQLKNNGQPVRQSLHLPIRKEYIEEKQTSPSTEGRLQTRVNSLPGCLMKNSR</sequence>
<proteinExistence type="predicted"/>
<dbReference type="AlphaFoldDB" id="A0A2P2NZJ3"/>
<name>A0A2P2NZJ3_RHIMU</name>
<organism evidence="1">
    <name type="scientific">Rhizophora mucronata</name>
    <name type="common">Asiatic mangrove</name>
    <dbReference type="NCBI Taxonomy" id="61149"/>
    <lineage>
        <taxon>Eukaryota</taxon>
        <taxon>Viridiplantae</taxon>
        <taxon>Streptophyta</taxon>
        <taxon>Embryophyta</taxon>
        <taxon>Tracheophyta</taxon>
        <taxon>Spermatophyta</taxon>
        <taxon>Magnoliopsida</taxon>
        <taxon>eudicotyledons</taxon>
        <taxon>Gunneridae</taxon>
        <taxon>Pentapetalae</taxon>
        <taxon>rosids</taxon>
        <taxon>fabids</taxon>
        <taxon>Malpighiales</taxon>
        <taxon>Rhizophoraceae</taxon>
        <taxon>Rhizophora</taxon>
    </lineage>
</organism>
<dbReference type="EMBL" id="GGEC01067443">
    <property type="protein sequence ID" value="MBX47927.1"/>
    <property type="molecule type" value="Transcribed_RNA"/>
</dbReference>
<protein>
    <submittedName>
        <fullName evidence="1">Uncharacterized protein</fullName>
    </submittedName>
</protein>
<accession>A0A2P2NZJ3</accession>